<evidence type="ECO:0000313" key="15">
    <source>
        <dbReference type="Proteomes" id="UP000006039"/>
    </source>
</evidence>
<dbReference type="GO" id="GO:0016985">
    <property type="term" value="F:mannan endo-1,4-beta-mannosidase activity"/>
    <property type="evidence" value="ECO:0007669"/>
    <property type="project" value="UniProtKB-EC"/>
</dbReference>
<reference evidence="13" key="3">
    <citation type="submission" date="2010-09" db="EMBL/GenBank/DDBJ databases">
        <title>Annotation of Gaeumannomyces graminis var. tritici R3-111a-1.</title>
        <authorList>
            <consortium name="The Broad Institute Genome Sequencing Platform"/>
            <person name="Ma L.-J."/>
            <person name="Dead R."/>
            <person name="Young S.K."/>
            <person name="Zeng Q."/>
            <person name="Gargeya S."/>
            <person name="Fitzgerald M."/>
            <person name="Haas B."/>
            <person name="Abouelleil A."/>
            <person name="Alvarado L."/>
            <person name="Arachchi H.M."/>
            <person name="Berlin A."/>
            <person name="Brown A."/>
            <person name="Chapman S.B."/>
            <person name="Chen Z."/>
            <person name="Dunbar C."/>
            <person name="Freedman E."/>
            <person name="Gearin G."/>
            <person name="Gellesch M."/>
            <person name="Goldberg J."/>
            <person name="Griggs A."/>
            <person name="Gujja S."/>
            <person name="Heiman D."/>
            <person name="Howarth C."/>
            <person name="Larson L."/>
            <person name="Lui A."/>
            <person name="MacDonald P.J.P."/>
            <person name="Mehta T."/>
            <person name="Montmayeur A."/>
            <person name="Murphy C."/>
            <person name="Neiman D."/>
            <person name="Pearson M."/>
            <person name="Priest M."/>
            <person name="Roberts A."/>
            <person name="Saif S."/>
            <person name="Shea T."/>
            <person name="Shenoy N."/>
            <person name="Sisk P."/>
            <person name="Stolte C."/>
            <person name="Sykes S."/>
            <person name="Yandava C."/>
            <person name="Wortman J."/>
            <person name="Nusbaum C."/>
            <person name="Birren B."/>
        </authorList>
    </citation>
    <scope>NUCLEOTIDE SEQUENCE</scope>
    <source>
        <strain evidence="13">R3-111a-1</strain>
    </source>
</reference>
<keyword evidence="5" id="KW-0964">Secreted</keyword>
<evidence type="ECO:0000256" key="5">
    <source>
        <dbReference type="ARBA" id="ARBA00022525"/>
    </source>
</evidence>
<feature type="chain" id="PRO_5015095388" description="Mannan endo-1,4-beta-mannosidase A" evidence="11">
    <location>
        <begin position="21"/>
        <end position="417"/>
    </location>
</feature>
<evidence type="ECO:0000256" key="2">
    <source>
        <dbReference type="ARBA" id="ARBA00004613"/>
    </source>
</evidence>
<feature type="domain" description="Glycoside hydrolase family 5" evidence="12">
    <location>
        <begin position="22"/>
        <end position="325"/>
    </location>
</feature>
<dbReference type="GeneID" id="20353619"/>
<gene>
    <name evidence="14" type="primary">20353619</name>
    <name evidence="13" type="ORF">GGTG_13161</name>
</gene>
<evidence type="ECO:0000313" key="13">
    <source>
        <dbReference type="EMBL" id="EJT69543.1"/>
    </source>
</evidence>
<dbReference type="AlphaFoldDB" id="J3PI31"/>
<comment type="similarity">
    <text evidence="3">Belongs to the glycosyl hydrolase 5 (cellulase A) family.</text>
</comment>
<evidence type="ECO:0000256" key="11">
    <source>
        <dbReference type="SAM" id="SignalP"/>
    </source>
</evidence>
<name>J3PI31_GAET3</name>
<keyword evidence="15" id="KW-1185">Reference proteome</keyword>
<dbReference type="InterPro" id="IPR045053">
    <property type="entry name" value="MAN-like"/>
</dbReference>
<evidence type="ECO:0000256" key="1">
    <source>
        <dbReference type="ARBA" id="ARBA00001678"/>
    </source>
</evidence>
<dbReference type="InterPro" id="IPR017853">
    <property type="entry name" value="GH"/>
</dbReference>
<evidence type="ECO:0000256" key="4">
    <source>
        <dbReference type="ARBA" id="ARBA00012706"/>
    </source>
</evidence>
<reference evidence="14" key="5">
    <citation type="submission" date="2018-04" db="UniProtKB">
        <authorList>
            <consortium name="EnsemblFungi"/>
        </authorList>
    </citation>
    <scope>IDENTIFICATION</scope>
    <source>
        <strain evidence="14">R3-111a-1</strain>
    </source>
</reference>
<dbReference type="eggNOG" id="ENOG502QS4Q">
    <property type="taxonomic scope" value="Eukaryota"/>
</dbReference>
<keyword evidence="7" id="KW-0378">Hydrolase</keyword>
<proteinExistence type="inferred from homology"/>
<dbReference type="OrthoDB" id="406631at2759"/>
<evidence type="ECO:0000256" key="7">
    <source>
        <dbReference type="ARBA" id="ARBA00022801"/>
    </source>
</evidence>
<dbReference type="EC" id="3.2.1.78" evidence="4"/>
<dbReference type="EnsemblFungi" id="EJT69543">
    <property type="protein sequence ID" value="EJT69543"/>
    <property type="gene ID" value="GGTG_13161"/>
</dbReference>
<reference evidence="15" key="1">
    <citation type="submission" date="2010-07" db="EMBL/GenBank/DDBJ databases">
        <title>The genome sequence of Gaeumannomyces graminis var. tritici strain R3-111a-1.</title>
        <authorList>
            <consortium name="The Broad Institute Genome Sequencing Platform"/>
            <person name="Ma L.-J."/>
            <person name="Dead R."/>
            <person name="Young S."/>
            <person name="Zeng Q."/>
            <person name="Koehrsen M."/>
            <person name="Alvarado L."/>
            <person name="Berlin A."/>
            <person name="Chapman S.B."/>
            <person name="Chen Z."/>
            <person name="Freedman E."/>
            <person name="Gellesch M."/>
            <person name="Goldberg J."/>
            <person name="Griggs A."/>
            <person name="Gujja S."/>
            <person name="Heilman E.R."/>
            <person name="Heiman D."/>
            <person name="Hepburn T."/>
            <person name="Howarth C."/>
            <person name="Jen D."/>
            <person name="Larson L."/>
            <person name="Mehta T."/>
            <person name="Neiman D."/>
            <person name="Pearson M."/>
            <person name="Roberts A."/>
            <person name="Saif S."/>
            <person name="Shea T."/>
            <person name="Shenoy N."/>
            <person name="Sisk P."/>
            <person name="Stolte C."/>
            <person name="Sykes S."/>
            <person name="Walk T."/>
            <person name="White J."/>
            <person name="Yandava C."/>
            <person name="Haas B."/>
            <person name="Nusbaum C."/>
            <person name="Birren B."/>
        </authorList>
    </citation>
    <scope>NUCLEOTIDE SEQUENCE [LARGE SCALE GENOMIC DNA]</scope>
    <source>
        <strain evidence="15">R3-111a-1</strain>
    </source>
</reference>
<dbReference type="PANTHER" id="PTHR31451">
    <property type="match status" value="1"/>
</dbReference>
<evidence type="ECO:0000256" key="10">
    <source>
        <dbReference type="ARBA" id="ARBA00077212"/>
    </source>
</evidence>
<evidence type="ECO:0000256" key="3">
    <source>
        <dbReference type="ARBA" id="ARBA00005641"/>
    </source>
</evidence>
<dbReference type="SUPFAM" id="SSF51445">
    <property type="entry name" value="(Trans)glycosidases"/>
    <property type="match status" value="1"/>
</dbReference>
<dbReference type="InterPro" id="IPR001547">
    <property type="entry name" value="Glyco_hydro_5"/>
</dbReference>
<comment type="subcellular location">
    <subcellularLocation>
        <location evidence="2">Secreted</location>
    </subcellularLocation>
</comment>
<evidence type="ECO:0000313" key="14">
    <source>
        <dbReference type="EnsemblFungi" id="EJT69543"/>
    </source>
</evidence>
<evidence type="ECO:0000256" key="8">
    <source>
        <dbReference type="ARBA" id="ARBA00023295"/>
    </source>
</evidence>
<dbReference type="PANTHER" id="PTHR31451:SF21">
    <property type="entry name" value="MANNAN ENDO-1,4-BETA-MANNOSIDASE C"/>
    <property type="match status" value="1"/>
</dbReference>
<comment type="catalytic activity">
    <reaction evidence="1">
        <text>Random hydrolysis of (1-&gt;4)-beta-D-mannosidic linkages in mannans, galactomannans and glucomannans.</text>
        <dbReference type="EC" id="3.2.1.78"/>
    </reaction>
</comment>
<dbReference type="GO" id="GO:0005576">
    <property type="term" value="C:extracellular region"/>
    <property type="evidence" value="ECO:0007669"/>
    <property type="project" value="UniProtKB-SubCell"/>
</dbReference>
<evidence type="ECO:0000259" key="12">
    <source>
        <dbReference type="Pfam" id="PF26410"/>
    </source>
</evidence>
<dbReference type="FunFam" id="3.20.20.80:FF:000076">
    <property type="entry name" value="Mannan endo-1,4-beta-mannosidase A"/>
    <property type="match status" value="1"/>
</dbReference>
<evidence type="ECO:0000256" key="6">
    <source>
        <dbReference type="ARBA" id="ARBA00022729"/>
    </source>
</evidence>
<dbReference type="GO" id="GO:0046355">
    <property type="term" value="P:mannan catabolic process"/>
    <property type="evidence" value="ECO:0007669"/>
    <property type="project" value="UniProtKB-ARBA"/>
</dbReference>
<evidence type="ECO:0000256" key="9">
    <source>
        <dbReference type="ARBA" id="ARBA00068505"/>
    </source>
</evidence>
<keyword evidence="6 11" id="KW-0732">Signal</keyword>
<accession>J3PI31</accession>
<dbReference type="RefSeq" id="XP_009229328.1">
    <property type="nucleotide sequence ID" value="XM_009231064.1"/>
</dbReference>
<dbReference type="Gene3D" id="3.20.20.80">
    <property type="entry name" value="Glycosidases"/>
    <property type="match status" value="1"/>
</dbReference>
<dbReference type="STRING" id="644352.J3PI31"/>
<dbReference type="Proteomes" id="UP000006039">
    <property type="component" value="Unassembled WGS sequence"/>
</dbReference>
<keyword evidence="8" id="KW-0326">Glycosidase</keyword>
<reference evidence="13" key="2">
    <citation type="submission" date="2010-07" db="EMBL/GenBank/DDBJ databases">
        <authorList>
            <consortium name="The Broad Institute Genome Sequencing Platform"/>
            <consortium name="Broad Institute Genome Sequencing Center for Infectious Disease"/>
            <person name="Ma L.-J."/>
            <person name="Dead R."/>
            <person name="Young S."/>
            <person name="Zeng Q."/>
            <person name="Koehrsen M."/>
            <person name="Alvarado L."/>
            <person name="Berlin A."/>
            <person name="Chapman S.B."/>
            <person name="Chen Z."/>
            <person name="Freedman E."/>
            <person name="Gellesch M."/>
            <person name="Goldberg J."/>
            <person name="Griggs A."/>
            <person name="Gujja S."/>
            <person name="Heilman E.R."/>
            <person name="Heiman D."/>
            <person name="Hepburn T."/>
            <person name="Howarth C."/>
            <person name="Jen D."/>
            <person name="Larson L."/>
            <person name="Mehta T."/>
            <person name="Neiman D."/>
            <person name="Pearson M."/>
            <person name="Roberts A."/>
            <person name="Saif S."/>
            <person name="Shea T."/>
            <person name="Shenoy N."/>
            <person name="Sisk P."/>
            <person name="Stolte C."/>
            <person name="Sykes S."/>
            <person name="Walk T."/>
            <person name="White J."/>
            <person name="Yandava C."/>
            <person name="Haas B."/>
            <person name="Nusbaum C."/>
            <person name="Birren B."/>
        </authorList>
    </citation>
    <scope>NUCLEOTIDE SEQUENCE</scope>
    <source>
        <strain evidence="13">R3-111a-1</strain>
    </source>
</reference>
<feature type="signal peptide" evidence="11">
    <location>
        <begin position="1"/>
        <end position="20"/>
    </location>
</feature>
<reference evidence="14" key="4">
    <citation type="journal article" date="2015" name="G3 (Bethesda)">
        <title>Genome sequences of three phytopathogenic species of the Magnaporthaceae family of fungi.</title>
        <authorList>
            <person name="Okagaki L.H."/>
            <person name="Nunes C.C."/>
            <person name="Sailsbery J."/>
            <person name="Clay B."/>
            <person name="Brown D."/>
            <person name="John T."/>
            <person name="Oh Y."/>
            <person name="Young N."/>
            <person name="Fitzgerald M."/>
            <person name="Haas B.J."/>
            <person name="Zeng Q."/>
            <person name="Young S."/>
            <person name="Adiconis X."/>
            <person name="Fan L."/>
            <person name="Levin J.Z."/>
            <person name="Mitchell T.K."/>
            <person name="Okubara P.A."/>
            <person name="Farman M.L."/>
            <person name="Kohn L.M."/>
            <person name="Birren B."/>
            <person name="Ma L.-J."/>
            <person name="Dean R.A."/>
        </authorList>
    </citation>
    <scope>NUCLEOTIDE SEQUENCE</scope>
    <source>
        <strain evidence="14">R3-111a-1</strain>
    </source>
</reference>
<organism evidence="13">
    <name type="scientific">Gaeumannomyces tritici (strain R3-111a-1)</name>
    <name type="common">Wheat and barley take-all root rot fungus</name>
    <name type="synonym">Gaeumannomyces graminis var. tritici</name>
    <dbReference type="NCBI Taxonomy" id="644352"/>
    <lineage>
        <taxon>Eukaryota</taxon>
        <taxon>Fungi</taxon>
        <taxon>Dikarya</taxon>
        <taxon>Ascomycota</taxon>
        <taxon>Pezizomycotina</taxon>
        <taxon>Sordariomycetes</taxon>
        <taxon>Sordariomycetidae</taxon>
        <taxon>Magnaporthales</taxon>
        <taxon>Magnaporthaceae</taxon>
        <taxon>Gaeumannomyces</taxon>
    </lineage>
</organism>
<dbReference type="VEuPathDB" id="FungiDB:GGTG_13161"/>
<protein>
    <recommendedName>
        <fullName evidence="9">Mannan endo-1,4-beta-mannosidase A</fullName>
        <ecNumber evidence="4">3.2.1.78</ecNumber>
    </recommendedName>
    <alternativeName>
        <fullName evidence="10">Endo-beta-1,4-mannanase A</fullName>
    </alternativeName>
</protein>
<dbReference type="Pfam" id="PF26410">
    <property type="entry name" value="GH5_mannosidase"/>
    <property type="match status" value="1"/>
</dbReference>
<sequence length="417" mass="46960">MRFPALSIGVLATAVAAAAAEGFVTVEGDMFKLDGKDFYFAGTNAYYFPFNGDQADVENGMLAARGTGLRVFRTWGFNDKNRTYDPRGMPQYGGEGAGATPMVFQWWEEDGTPTIDVSPFDKVVNAAVKTDMKLLVALTNNWADYGGMDVYTVNLGGRYHDDFYTSPVIREHFKRYIKVFITRYKDSPAIFAWELANEPRCGADATRNLPRSPSGCTPEVMTEWIDHMSAYIKTLDPNHLVTWGGEGGFFHNSTDNRYDGSTGGDFDAEIALPSVDFGVYHSYPDWWGKSVEWVETWIRDHAAAGRAARKPVVHEEYGWMTDQARKEILGRESNITRLEAVGRWQALQVAEKQSDMYWQFGWEGYSYGRNHDDGFTIYLEDKEAQELVYAHAARMDKLNGGKCKKSSVGGKSRWGKH</sequence>
<dbReference type="HOGENOM" id="CLU_031603_4_0_1"/>
<dbReference type="EMBL" id="GL385404">
    <property type="protein sequence ID" value="EJT69543.1"/>
    <property type="molecule type" value="Genomic_DNA"/>
</dbReference>